<dbReference type="AlphaFoldDB" id="A0A2T4URU8"/>
<keyword evidence="2" id="KW-1185">Reference proteome</keyword>
<gene>
    <name evidence="1" type="ORF">C1I63_04915</name>
</gene>
<evidence type="ECO:0000313" key="1">
    <source>
        <dbReference type="EMBL" id="PTL72248.1"/>
    </source>
</evidence>
<evidence type="ECO:0000313" key="2">
    <source>
        <dbReference type="Proteomes" id="UP000241085"/>
    </source>
</evidence>
<dbReference type="InterPro" id="IPR029058">
    <property type="entry name" value="AB_hydrolase_fold"/>
</dbReference>
<dbReference type="EMBL" id="PZPL01000001">
    <property type="protein sequence ID" value="PTL72248.1"/>
    <property type="molecule type" value="Genomic_DNA"/>
</dbReference>
<dbReference type="SUPFAM" id="SSF53474">
    <property type="entry name" value="alpha/beta-Hydrolases"/>
    <property type="match status" value="1"/>
</dbReference>
<proteinExistence type="predicted"/>
<reference evidence="1 2" key="1">
    <citation type="submission" date="2018-03" db="EMBL/GenBank/DDBJ databases">
        <title>Bacteriophage NCPPB3778 and a type I-E CRISPR drive the evolution of the US Biological Select Agent, Rathayibacter toxicus.</title>
        <authorList>
            <person name="Davis E.W.II."/>
            <person name="Tabima J.F."/>
            <person name="Weisberg A.J."/>
            <person name="Dantas Lopes L."/>
            <person name="Wiseman M.S."/>
            <person name="Wiseman M.S."/>
            <person name="Pupko T."/>
            <person name="Belcher M.S."/>
            <person name="Sechler A.J."/>
            <person name="Tancos M.A."/>
            <person name="Schroeder B.K."/>
            <person name="Murray T.D."/>
            <person name="Luster D.G."/>
            <person name="Schneider W.L."/>
            <person name="Rogers E."/>
            <person name="Andreote F.D."/>
            <person name="Grunwald N.J."/>
            <person name="Putnam M.L."/>
            <person name="Chang J.H."/>
        </authorList>
    </citation>
    <scope>NUCLEOTIDE SEQUENCE [LARGE SCALE GENOMIC DNA]</scope>
    <source>
        <strain evidence="1 2">DSM 15933</strain>
    </source>
</reference>
<sequence length="561" mass="57808">MAGAGAVAFATPAVAAGDLGAVPKLPGEVSRMATATSRTGRKRYEIIDVVVAGDRSRLFVPHAAPPSQSVGATMLWYYHSLNANHTALSSAFAYSADLAVDRGIVSICPTYGGGTYTSDRAIEIQVAVAAWASSLWRIEASLLRSDSGGGPLLAWAYGKRLVPRVLGAYLASSSYDLEERAASEPQKVLPYFRDAAAIAAANPARLPQEVWRGTRFRITGSPDDLVVPFAKHGMALHAKALPVAKEATLRSHPGEGTNGHAAPSFTNKEMLEYFTRWLAEGPVSEPSAVLPGAGTYENGSDKIATTGTWSTLTSASDSGGSIAYSSTAGASATLAFTGTGISWVSRLTSSSGINEVRLDGVKVATVDRYSATSRAKQTVWSSGPLPAGKHTLTVSRGTTRNPAATGSNLILDAFVVTAAPPPPSALPGAGTYENGSDRIVTTGTWSTLTSASDSGGSIAHSSTAGASATLRFTGTGVSWVSRLTSSSGINEVELDGVKVASVDRYSATTRAKQTVWSSGPLAAGPHEVTVSRGTGRNPASTGSNVILDAFVVVDTTAAPAT</sequence>
<organism evidence="1 2">
    <name type="scientific">Rathayibacter caricis DSM 15933</name>
    <dbReference type="NCBI Taxonomy" id="1328867"/>
    <lineage>
        <taxon>Bacteria</taxon>
        <taxon>Bacillati</taxon>
        <taxon>Actinomycetota</taxon>
        <taxon>Actinomycetes</taxon>
        <taxon>Micrococcales</taxon>
        <taxon>Microbacteriaceae</taxon>
        <taxon>Rathayibacter</taxon>
    </lineage>
</organism>
<protein>
    <submittedName>
        <fullName evidence="1">Uncharacterized protein</fullName>
    </submittedName>
</protein>
<comment type="caution">
    <text evidence="1">The sequence shown here is derived from an EMBL/GenBank/DDBJ whole genome shotgun (WGS) entry which is preliminary data.</text>
</comment>
<dbReference type="Gene3D" id="2.60.120.260">
    <property type="entry name" value="Galactose-binding domain-like"/>
    <property type="match status" value="2"/>
</dbReference>
<accession>A0A2T4URU8</accession>
<name>A0A2T4URU8_9MICO</name>
<dbReference type="Proteomes" id="UP000241085">
    <property type="component" value="Unassembled WGS sequence"/>
</dbReference>